<keyword evidence="4" id="KW-1185">Reference proteome</keyword>
<dbReference type="GO" id="GO:0005829">
    <property type="term" value="C:cytosol"/>
    <property type="evidence" value="ECO:0007669"/>
    <property type="project" value="TreeGrafter"/>
</dbReference>
<name>A0A1G8CAU7_PSEOR</name>
<dbReference type="OrthoDB" id="9780518at2"/>
<dbReference type="Proteomes" id="UP000198967">
    <property type="component" value="Unassembled WGS sequence"/>
</dbReference>
<feature type="domain" description="Luciferase-like" evidence="2">
    <location>
        <begin position="11"/>
        <end position="112"/>
    </location>
</feature>
<gene>
    <name evidence="3" type="ORF">SAMN05216377_12247</name>
</gene>
<dbReference type="InterPro" id="IPR019949">
    <property type="entry name" value="CmoO-like"/>
</dbReference>
<dbReference type="CDD" id="cd00347">
    <property type="entry name" value="Flavin_utilizing_monoxygenases"/>
    <property type="match status" value="1"/>
</dbReference>
<evidence type="ECO:0000259" key="2">
    <source>
        <dbReference type="Pfam" id="PF00296"/>
    </source>
</evidence>
<evidence type="ECO:0000313" key="4">
    <source>
        <dbReference type="Proteomes" id="UP000198967"/>
    </source>
</evidence>
<dbReference type="NCBIfam" id="TIGR03558">
    <property type="entry name" value="oxido_grp_1"/>
    <property type="match status" value="1"/>
</dbReference>
<dbReference type="SUPFAM" id="SSF51679">
    <property type="entry name" value="Bacterial luciferase-like"/>
    <property type="match status" value="1"/>
</dbReference>
<dbReference type="EMBL" id="FNBE01000022">
    <property type="protein sequence ID" value="SDH42626.1"/>
    <property type="molecule type" value="Genomic_DNA"/>
</dbReference>
<comment type="similarity">
    <text evidence="1">To bacterial alkanal monooxygenase alpha and beta chains.</text>
</comment>
<proteinExistence type="predicted"/>
<accession>A0A1G8CAU7</accession>
<evidence type="ECO:0000256" key="1">
    <source>
        <dbReference type="ARBA" id="ARBA00007789"/>
    </source>
</evidence>
<dbReference type="PANTHER" id="PTHR30137">
    <property type="entry name" value="LUCIFERASE-LIKE MONOOXYGENASE"/>
    <property type="match status" value="1"/>
</dbReference>
<dbReference type="AlphaFoldDB" id="A0A1G8CAU7"/>
<organism evidence="3 4">
    <name type="scientific">Pseudonocardia oroxyli</name>
    <dbReference type="NCBI Taxonomy" id="366584"/>
    <lineage>
        <taxon>Bacteria</taxon>
        <taxon>Bacillati</taxon>
        <taxon>Actinomycetota</taxon>
        <taxon>Actinomycetes</taxon>
        <taxon>Pseudonocardiales</taxon>
        <taxon>Pseudonocardiaceae</taxon>
        <taxon>Pseudonocardia</taxon>
    </lineage>
</organism>
<evidence type="ECO:0000313" key="3">
    <source>
        <dbReference type="EMBL" id="SDH42626.1"/>
    </source>
</evidence>
<dbReference type="Pfam" id="PF00296">
    <property type="entry name" value="Bac_luciferase"/>
    <property type="match status" value="2"/>
</dbReference>
<dbReference type="GO" id="GO:0016705">
    <property type="term" value="F:oxidoreductase activity, acting on paired donors, with incorporation or reduction of molecular oxygen"/>
    <property type="evidence" value="ECO:0007669"/>
    <property type="project" value="InterPro"/>
</dbReference>
<dbReference type="InterPro" id="IPR050766">
    <property type="entry name" value="Bact_Lucif_Oxidored"/>
</dbReference>
<dbReference type="STRING" id="366584.SAMN05216377_12247"/>
<sequence>MIPLSLLDLAPVGDGQPPEQALATTVDLARRADRLGFVRFWVAEHHGMPGIASSAPEVLIAAVAAETRTLRVGSGAVLLSGRQPRAVAEAFGVLGALFPGRIDLGVGRGGGAAGSLDAQLDQLGAHLTDPCGTALPHAADPAETWLVGSSTASALVAAERGLPYAFAHHFFSPTDAVRALDLYRSRFRPGPTRAVPYAVLTVHTVCGEDDAHARRLAAPALVPALGVGGLGPRNPFPTPETAASLPWTTEQLEDAGRLLGEQAVGSPATVRRRLRDLAESTGADELMLTSNLTSREHKLDGLDRIVTALADVERPKPATAGLPR</sequence>
<dbReference type="RefSeq" id="WP_093089480.1">
    <property type="nucleotide sequence ID" value="NZ_FNBE01000022.1"/>
</dbReference>
<reference evidence="3 4" key="1">
    <citation type="submission" date="2016-10" db="EMBL/GenBank/DDBJ databases">
        <authorList>
            <person name="de Groot N.N."/>
        </authorList>
    </citation>
    <scope>NUCLEOTIDE SEQUENCE [LARGE SCALE GENOMIC DNA]</scope>
    <source>
        <strain evidence="3 4">CGMCC 4.3143</strain>
    </source>
</reference>
<dbReference type="InterPro" id="IPR011251">
    <property type="entry name" value="Luciferase-like_dom"/>
</dbReference>
<protein>
    <submittedName>
        <fullName evidence="3">Luciferase family oxidoreductase, group 1</fullName>
    </submittedName>
</protein>
<dbReference type="PANTHER" id="PTHR30137:SF6">
    <property type="entry name" value="LUCIFERASE-LIKE MONOOXYGENASE"/>
    <property type="match status" value="1"/>
</dbReference>
<feature type="domain" description="Luciferase-like" evidence="2">
    <location>
        <begin position="125"/>
        <end position="284"/>
    </location>
</feature>
<dbReference type="InterPro" id="IPR036661">
    <property type="entry name" value="Luciferase-like_sf"/>
</dbReference>
<dbReference type="Gene3D" id="3.20.20.30">
    <property type="entry name" value="Luciferase-like domain"/>
    <property type="match status" value="1"/>
</dbReference>